<sequence>ISEKKLALKKLMLERNINWSQVEKLNEEIGDMSAKLKTDIMKYRYENSQNYSNNNEDLGINNN</sequence>
<accession>A0A1T4R7B2</accession>
<evidence type="ECO:0000313" key="1">
    <source>
        <dbReference type="EMBL" id="SKA11992.1"/>
    </source>
</evidence>
<name>A0A1T4R7B2_9FUSO</name>
<evidence type="ECO:0000313" key="2">
    <source>
        <dbReference type="Proteomes" id="UP000191153"/>
    </source>
</evidence>
<dbReference type="RefSeq" id="WP_407641430.1">
    <property type="nucleotide sequence ID" value="NZ_FUWX01000047.1"/>
</dbReference>
<gene>
    <name evidence="1" type="ORF">SAMN02745174_02607</name>
</gene>
<organism evidence="1 2">
    <name type="scientific">Cetobacterium ceti</name>
    <dbReference type="NCBI Taxonomy" id="180163"/>
    <lineage>
        <taxon>Bacteria</taxon>
        <taxon>Fusobacteriati</taxon>
        <taxon>Fusobacteriota</taxon>
        <taxon>Fusobacteriia</taxon>
        <taxon>Fusobacteriales</taxon>
        <taxon>Fusobacteriaceae</taxon>
        <taxon>Cetobacterium</taxon>
    </lineage>
</organism>
<dbReference type="EMBL" id="FUWX01000047">
    <property type="protein sequence ID" value="SKA11992.1"/>
    <property type="molecule type" value="Genomic_DNA"/>
</dbReference>
<proteinExistence type="predicted"/>
<keyword evidence="2" id="KW-1185">Reference proteome</keyword>
<feature type="non-terminal residue" evidence="1">
    <location>
        <position position="1"/>
    </location>
</feature>
<dbReference type="AlphaFoldDB" id="A0A1T4R7B2"/>
<reference evidence="1 2" key="1">
    <citation type="submission" date="2017-02" db="EMBL/GenBank/DDBJ databases">
        <authorList>
            <person name="Peterson S.W."/>
        </authorList>
    </citation>
    <scope>NUCLEOTIDE SEQUENCE [LARGE SCALE GENOMIC DNA]</scope>
    <source>
        <strain evidence="1 2">ATCC 700028</strain>
    </source>
</reference>
<protein>
    <submittedName>
        <fullName evidence="1">Uncharacterized protein</fullName>
    </submittedName>
</protein>
<dbReference type="Proteomes" id="UP000191153">
    <property type="component" value="Unassembled WGS sequence"/>
</dbReference>